<feature type="non-terminal residue" evidence="6">
    <location>
        <position position="1"/>
    </location>
</feature>
<evidence type="ECO:0000256" key="4">
    <source>
        <dbReference type="SAM" id="MobiDB-lite"/>
    </source>
</evidence>
<keyword evidence="2" id="KW-0863">Zinc-finger</keyword>
<evidence type="ECO:0000256" key="2">
    <source>
        <dbReference type="ARBA" id="ARBA00022771"/>
    </source>
</evidence>
<sequence>QKEFTRKFATNSHGPLSMATVEATPPRTSLSRGDSAKSRSDSDVEECWICLSSAGTLTRPCKCPRVCHRECIATWQLINYGRREESCCRFCQQRLPALWRGDEPANPAAEELKVAPVMAVRYSGPEGTREFKMRVRPGPDGLAAFKAHLKEALGFEVGPQVHITFECQMPSTGALLTLTGINAYGAATHCAALLAAQRHPNQSQSPTARAAVASHPLNPFTPFSSSGSGNNSPQHQQHPQQHRSATHSFMPASQALSTPRPLPWRRPRRFCQTGYTSPATTTTNCNAPMSASW</sequence>
<dbReference type="InterPro" id="IPR013083">
    <property type="entry name" value="Znf_RING/FYVE/PHD"/>
</dbReference>
<comment type="caution">
    <text evidence="6">The sequence shown here is derived from an EMBL/GenBank/DDBJ whole genome shotgun (WGS) entry which is preliminary data.</text>
</comment>
<dbReference type="AlphaFoldDB" id="A0AAD3E3W1"/>
<evidence type="ECO:0000256" key="3">
    <source>
        <dbReference type="ARBA" id="ARBA00022833"/>
    </source>
</evidence>
<feature type="compositionally biased region" description="Low complexity" evidence="4">
    <location>
        <begin position="224"/>
        <end position="239"/>
    </location>
</feature>
<protein>
    <recommendedName>
        <fullName evidence="5">RING-CH-type domain-containing protein</fullName>
    </recommendedName>
</protein>
<feature type="compositionally biased region" description="Polar residues" evidence="4">
    <location>
        <begin position="273"/>
        <end position="293"/>
    </location>
</feature>
<keyword evidence="1" id="KW-0479">Metal-binding</keyword>
<reference evidence="6 7" key="1">
    <citation type="journal article" date="2021" name="Sci. Rep.">
        <title>Genome sequencing of the multicellular alga Astrephomene provides insights into convergent evolution of germ-soma differentiation.</title>
        <authorList>
            <person name="Yamashita S."/>
            <person name="Yamamoto K."/>
            <person name="Matsuzaki R."/>
            <person name="Suzuki S."/>
            <person name="Yamaguchi H."/>
            <person name="Hirooka S."/>
            <person name="Minakuchi Y."/>
            <person name="Miyagishima S."/>
            <person name="Kawachi M."/>
            <person name="Toyoda A."/>
            <person name="Nozaki H."/>
        </authorList>
    </citation>
    <scope>NUCLEOTIDE SEQUENCE [LARGE SCALE GENOMIC DNA]</scope>
    <source>
        <strain evidence="6 7">NIES-4017</strain>
    </source>
</reference>
<dbReference type="GO" id="GO:0008270">
    <property type="term" value="F:zinc ion binding"/>
    <property type="evidence" value="ECO:0007669"/>
    <property type="project" value="UniProtKB-KW"/>
</dbReference>
<dbReference type="EMBL" id="BMAR01000093">
    <property type="protein sequence ID" value="GFR53144.1"/>
    <property type="molecule type" value="Genomic_DNA"/>
</dbReference>
<feature type="domain" description="RING-CH-type" evidence="5">
    <location>
        <begin position="39"/>
        <end position="98"/>
    </location>
</feature>
<dbReference type="PROSITE" id="PS51292">
    <property type="entry name" value="ZF_RING_CH"/>
    <property type="match status" value="1"/>
</dbReference>
<dbReference type="Gene3D" id="3.30.40.10">
    <property type="entry name" value="Zinc/RING finger domain, C3HC4 (zinc finger)"/>
    <property type="match status" value="1"/>
</dbReference>
<evidence type="ECO:0000256" key="1">
    <source>
        <dbReference type="ARBA" id="ARBA00022723"/>
    </source>
</evidence>
<evidence type="ECO:0000313" key="6">
    <source>
        <dbReference type="EMBL" id="GFR53144.1"/>
    </source>
</evidence>
<dbReference type="SMART" id="SM00744">
    <property type="entry name" value="RINGv"/>
    <property type="match status" value="1"/>
</dbReference>
<evidence type="ECO:0000313" key="7">
    <source>
        <dbReference type="Proteomes" id="UP001054857"/>
    </source>
</evidence>
<keyword evidence="3" id="KW-0862">Zinc</keyword>
<feature type="region of interest" description="Disordered" evidence="4">
    <location>
        <begin position="201"/>
        <end position="293"/>
    </location>
</feature>
<gene>
    <name evidence="6" type="ORF">Agub_g15864</name>
</gene>
<proteinExistence type="predicted"/>
<organism evidence="6 7">
    <name type="scientific">Astrephomene gubernaculifera</name>
    <dbReference type="NCBI Taxonomy" id="47775"/>
    <lineage>
        <taxon>Eukaryota</taxon>
        <taxon>Viridiplantae</taxon>
        <taxon>Chlorophyta</taxon>
        <taxon>core chlorophytes</taxon>
        <taxon>Chlorophyceae</taxon>
        <taxon>CS clade</taxon>
        <taxon>Chlamydomonadales</taxon>
        <taxon>Astrephomenaceae</taxon>
        <taxon>Astrephomene</taxon>
    </lineage>
</organism>
<feature type="non-terminal residue" evidence="6">
    <location>
        <position position="293"/>
    </location>
</feature>
<dbReference type="InterPro" id="IPR011016">
    <property type="entry name" value="Znf_RING-CH"/>
</dbReference>
<keyword evidence="7" id="KW-1185">Reference proteome</keyword>
<name>A0AAD3E3W1_9CHLO</name>
<dbReference type="Proteomes" id="UP001054857">
    <property type="component" value="Unassembled WGS sequence"/>
</dbReference>
<accession>A0AAD3E3W1</accession>
<evidence type="ECO:0000259" key="5">
    <source>
        <dbReference type="PROSITE" id="PS51292"/>
    </source>
</evidence>
<feature type="region of interest" description="Disordered" evidence="4">
    <location>
        <begin position="1"/>
        <end position="39"/>
    </location>
</feature>